<gene>
    <name evidence="12" type="primary">flgJ</name>
    <name evidence="12" type="ORF">HF682_11595</name>
</gene>
<dbReference type="GO" id="GO:0071555">
    <property type="term" value="P:cell wall organization"/>
    <property type="evidence" value="ECO:0007669"/>
    <property type="project" value="UniProtKB-KW"/>
</dbReference>
<comment type="similarity">
    <text evidence="3">In the N-terminal section; belongs to the FlgJ family.</text>
</comment>
<dbReference type="NCBIfam" id="TIGR02541">
    <property type="entry name" value="flagell_FlgJ"/>
    <property type="match status" value="1"/>
</dbReference>
<dbReference type="EMBL" id="JABAIM010000002">
    <property type="protein sequence ID" value="NLR75805.1"/>
    <property type="molecule type" value="Genomic_DNA"/>
</dbReference>
<evidence type="ECO:0000256" key="1">
    <source>
        <dbReference type="ARBA" id="ARBA00002954"/>
    </source>
</evidence>
<proteinExistence type="inferred from homology"/>
<dbReference type="GO" id="GO:0042597">
    <property type="term" value="C:periplasmic space"/>
    <property type="evidence" value="ECO:0007669"/>
    <property type="project" value="UniProtKB-SubCell"/>
</dbReference>
<keyword evidence="9" id="KW-0961">Cell wall biogenesis/degradation</keyword>
<dbReference type="Gene3D" id="2.10.70.40">
    <property type="entry name" value="peptidoglycan hydrolase"/>
    <property type="match status" value="1"/>
</dbReference>
<keyword evidence="13" id="KW-1185">Reference proteome</keyword>
<evidence type="ECO:0000313" key="12">
    <source>
        <dbReference type="EMBL" id="NLR75805.1"/>
    </source>
</evidence>
<dbReference type="Gene3D" id="1.10.530.10">
    <property type="match status" value="1"/>
</dbReference>
<evidence type="ECO:0000256" key="6">
    <source>
        <dbReference type="ARBA" id="ARBA00022764"/>
    </source>
</evidence>
<evidence type="ECO:0000256" key="4">
    <source>
        <dbReference type="ARBA" id="ARBA00007974"/>
    </source>
</evidence>
<sequence>MTLTLSSTHRNPTQALASDVQALSGLRRDARQGSQEALRGAAQQFEALMLQQMLKSMRASVQESDLWSSSDSRLFQGMQDEQMALEMSKGKGFGLADALLRQMLPTDTLSAAMPAERAVQRFAPQYAGHGRLPTAQYAAEQGSKAAPATQTSTVASIRAASPAQAEDRVARFLQQVGDGLTSAASQLGVSPMLVAAHAALESGWGRREIKDAAGRNSFNLFGIKAGPEWQGKVAETTTTEYVGGQAVKRVERFRAYDSYADAFKDYARMLASSERYQGVLNRGNDAVGFAQALQRGGYATDPHYAGKLARVASHPGLRAIQLAG</sequence>
<dbReference type="InterPro" id="IPR051056">
    <property type="entry name" value="Glycosyl_Hydrolase_73"/>
</dbReference>
<comment type="caution">
    <text evidence="12">The sequence shown here is derived from an EMBL/GenBank/DDBJ whole genome shotgun (WGS) entry which is preliminary data.</text>
</comment>
<feature type="domain" description="Mannosyl-glycoprotein endo-beta-N-acetylglucosamidase-like" evidence="11">
    <location>
        <begin position="162"/>
        <end position="321"/>
    </location>
</feature>
<comment type="similarity">
    <text evidence="4">In the C-terminal section; belongs to the glycosyl hydrolase 73 family.</text>
</comment>
<dbReference type="Proteomes" id="UP000587991">
    <property type="component" value="Unassembled WGS sequence"/>
</dbReference>
<dbReference type="Pfam" id="PF01832">
    <property type="entry name" value="Glucosaminidase"/>
    <property type="match status" value="1"/>
</dbReference>
<protein>
    <recommendedName>
        <fullName evidence="5">Peptidoglycan hydrolase FlgJ</fullName>
    </recommendedName>
    <alternativeName>
        <fullName evidence="10">Muramidase FlgJ</fullName>
    </alternativeName>
</protein>
<keyword evidence="12" id="KW-0969">Cilium</keyword>
<evidence type="ECO:0000256" key="5">
    <source>
        <dbReference type="ARBA" id="ARBA00013433"/>
    </source>
</evidence>
<accession>A0A847SA95</accession>
<evidence type="ECO:0000256" key="2">
    <source>
        <dbReference type="ARBA" id="ARBA00004418"/>
    </source>
</evidence>
<evidence type="ECO:0000256" key="10">
    <source>
        <dbReference type="ARBA" id="ARBA00030835"/>
    </source>
</evidence>
<evidence type="ECO:0000256" key="7">
    <source>
        <dbReference type="ARBA" id="ARBA00022801"/>
    </source>
</evidence>
<dbReference type="GO" id="GO:0044780">
    <property type="term" value="P:bacterial-type flagellum assembly"/>
    <property type="evidence" value="ECO:0007669"/>
    <property type="project" value="InterPro"/>
</dbReference>
<dbReference type="PRINTS" id="PR01002">
    <property type="entry name" value="FLGFLGJ"/>
</dbReference>
<dbReference type="InterPro" id="IPR019301">
    <property type="entry name" value="Flagellar_prot_FlgJ_N"/>
</dbReference>
<comment type="function">
    <text evidence="1">Flagellum-specific muramidase which hydrolyzes the peptidoglycan layer to assemble the rod structure in the periplasmic space.</text>
</comment>
<dbReference type="RefSeq" id="WP_168877446.1">
    <property type="nucleotide sequence ID" value="NZ_JABAIM010000002.1"/>
</dbReference>
<dbReference type="GO" id="GO:0004040">
    <property type="term" value="F:amidase activity"/>
    <property type="evidence" value="ECO:0007669"/>
    <property type="project" value="InterPro"/>
</dbReference>
<dbReference type="GO" id="GO:0016798">
    <property type="term" value="F:hydrolase activity, acting on glycosyl bonds"/>
    <property type="evidence" value="ECO:0007669"/>
    <property type="project" value="UniProtKB-KW"/>
</dbReference>
<evidence type="ECO:0000259" key="11">
    <source>
        <dbReference type="SMART" id="SM00047"/>
    </source>
</evidence>
<evidence type="ECO:0000313" key="13">
    <source>
        <dbReference type="Proteomes" id="UP000587991"/>
    </source>
</evidence>
<organism evidence="12 13">
    <name type="scientific">Leeia aquatica</name>
    <dbReference type="NCBI Taxonomy" id="2725557"/>
    <lineage>
        <taxon>Bacteria</taxon>
        <taxon>Pseudomonadati</taxon>
        <taxon>Pseudomonadota</taxon>
        <taxon>Betaproteobacteria</taxon>
        <taxon>Neisseriales</taxon>
        <taxon>Leeiaceae</taxon>
        <taxon>Leeia</taxon>
    </lineage>
</organism>
<dbReference type="GO" id="GO:0071973">
    <property type="term" value="P:bacterial-type flagellum-dependent cell motility"/>
    <property type="evidence" value="ECO:0007669"/>
    <property type="project" value="TreeGrafter"/>
</dbReference>
<dbReference type="AlphaFoldDB" id="A0A847SA95"/>
<dbReference type="SMART" id="SM00047">
    <property type="entry name" value="LYZ2"/>
    <property type="match status" value="1"/>
</dbReference>
<reference evidence="12 13" key="1">
    <citation type="submission" date="2020-04" db="EMBL/GenBank/DDBJ databases">
        <title>Draft genome of Leeia sp. IMCC25680.</title>
        <authorList>
            <person name="Song J."/>
            <person name="Cho J.-C."/>
        </authorList>
    </citation>
    <scope>NUCLEOTIDE SEQUENCE [LARGE SCALE GENOMIC DNA]</scope>
    <source>
        <strain evidence="12 13">IMCC25680</strain>
    </source>
</reference>
<dbReference type="Pfam" id="PF10135">
    <property type="entry name" value="Rod-binding"/>
    <property type="match status" value="1"/>
</dbReference>
<dbReference type="InterPro" id="IPR013377">
    <property type="entry name" value="FlgJ"/>
</dbReference>
<name>A0A847SA95_9NEIS</name>
<keyword evidence="12" id="KW-0966">Cell projection</keyword>
<dbReference type="PANTHER" id="PTHR33308:SF9">
    <property type="entry name" value="PEPTIDOGLYCAN HYDROLASE FLGJ"/>
    <property type="match status" value="1"/>
</dbReference>
<dbReference type="PANTHER" id="PTHR33308">
    <property type="entry name" value="PEPTIDOGLYCAN HYDROLASE FLGJ"/>
    <property type="match status" value="1"/>
</dbReference>
<evidence type="ECO:0000256" key="8">
    <source>
        <dbReference type="ARBA" id="ARBA00023295"/>
    </source>
</evidence>
<comment type="subcellular location">
    <subcellularLocation>
        <location evidence="2">Periplasm</location>
    </subcellularLocation>
</comment>
<keyword evidence="7 12" id="KW-0378">Hydrolase</keyword>
<evidence type="ECO:0000256" key="9">
    <source>
        <dbReference type="ARBA" id="ARBA00023316"/>
    </source>
</evidence>
<dbReference type="InterPro" id="IPR002901">
    <property type="entry name" value="MGlyc_endo_b_GlcNAc-like_dom"/>
</dbReference>
<keyword evidence="12" id="KW-0282">Flagellum</keyword>
<keyword evidence="6" id="KW-0574">Periplasm</keyword>
<evidence type="ECO:0000256" key="3">
    <source>
        <dbReference type="ARBA" id="ARBA00006880"/>
    </source>
</evidence>
<keyword evidence="8" id="KW-0326">Glycosidase</keyword>